<evidence type="ECO:0000313" key="8">
    <source>
        <dbReference type="Proteomes" id="UP000438983"/>
    </source>
</evidence>
<dbReference type="Pfam" id="PF01594">
    <property type="entry name" value="AI-2E_transport"/>
    <property type="match status" value="1"/>
</dbReference>
<evidence type="ECO:0000256" key="4">
    <source>
        <dbReference type="ARBA" id="ARBA00022989"/>
    </source>
</evidence>
<keyword evidence="4 6" id="KW-1133">Transmembrane helix</keyword>
<feature type="transmembrane region" description="Helical" evidence="6">
    <location>
        <begin position="310"/>
        <end position="343"/>
    </location>
</feature>
<dbReference type="PANTHER" id="PTHR21716:SF4">
    <property type="entry name" value="TRANSMEMBRANE PROTEIN 245"/>
    <property type="match status" value="1"/>
</dbReference>
<dbReference type="Proteomes" id="UP000438983">
    <property type="component" value="Chromosome"/>
</dbReference>
<gene>
    <name evidence="7" type="ORF">GQA94_16660</name>
</gene>
<feature type="transmembrane region" description="Helical" evidence="6">
    <location>
        <begin position="239"/>
        <end position="260"/>
    </location>
</feature>
<dbReference type="PANTHER" id="PTHR21716">
    <property type="entry name" value="TRANSMEMBRANE PROTEIN"/>
    <property type="match status" value="1"/>
</dbReference>
<dbReference type="OrthoDB" id="106838at2"/>
<reference evidence="7 8" key="1">
    <citation type="submission" date="2019-12" db="EMBL/GenBank/DDBJ databases">
        <title>Complete genome sequence of Pseudomonas stutzeri.</title>
        <authorList>
            <person name="Lim S.R."/>
            <person name="Kim J.H."/>
        </authorList>
    </citation>
    <scope>NUCLEOTIDE SEQUENCE [LARGE SCALE GENOMIC DNA]</scope>
    <source>
        <strain evidence="7 8">PM101005</strain>
    </source>
</reference>
<comment type="subcellular location">
    <subcellularLocation>
        <location evidence="1">Membrane</location>
        <topology evidence="1">Multi-pass membrane protein</topology>
    </subcellularLocation>
</comment>
<dbReference type="RefSeq" id="WP_158190143.1">
    <property type="nucleotide sequence ID" value="NZ_CP046902.1"/>
</dbReference>
<organism evidence="7 8">
    <name type="scientific">Stutzerimonas stutzeri</name>
    <name type="common">Pseudomonas stutzeri</name>
    <dbReference type="NCBI Taxonomy" id="316"/>
    <lineage>
        <taxon>Bacteria</taxon>
        <taxon>Pseudomonadati</taxon>
        <taxon>Pseudomonadota</taxon>
        <taxon>Gammaproteobacteria</taxon>
        <taxon>Pseudomonadales</taxon>
        <taxon>Pseudomonadaceae</taxon>
        <taxon>Stutzerimonas</taxon>
    </lineage>
</organism>
<feature type="transmembrane region" description="Helical" evidence="6">
    <location>
        <begin position="63"/>
        <end position="85"/>
    </location>
</feature>
<dbReference type="AlphaFoldDB" id="A0A6I6LYC5"/>
<evidence type="ECO:0000256" key="6">
    <source>
        <dbReference type="SAM" id="Phobius"/>
    </source>
</evidence>
<keyword evidence="3 6" id="KW-0812">Transmembrane</keyword>
<dbReference type="GO" id="GO:0016020">
    <property type="term" value="C:membrane"/>
    <property type="evidence" value="ECO:0007669"/>
    <property type="project" value="UniProtKB-SubCell"/>
</dbReference>
<dbReference type="EMBL" id="CP046902">
    <property type="protein sequence ID" value="QGZ31612.1"/>
    <property type="molecule type" value="Genomic_DNA"/>
</dbReference>
<feature type="transmembrane region" description="Helical" evidence="6">
    <location>
        <begin position="272"/>
        <end position="290"/>
    </location>
</feature>
<feature type="transmembrane region" description="Helical" evidence="6">
    <location>
        <begin position="157"/>
        <end position="176"/>
    </location>
</feature>
<evidence type="ECO:0000256" key="3">
    <source>
        <dbReference type="ARBA" id="ARBA00022692"/>
    </source>
</evidence>
<accession>A0A6I6LYC5</accession>
<dbReference type="InterPro" id="IPR002549">
    <property type="entry name" value="AI-2E-like"/>
</dbReference>
<name>A0A6I6LYC5_STUST</name>
<evidence type="ECO:0000256" key="2">
    <source>
        <dbReference type="ARBA" id="ARBA00009773"/>
    </source>
</evidence>
<proteinExistence type="inferred from homology"/>
<feature type="transmembrane region" description="Helical" evidence="6">
    <location>
        <begin position="207"/>
        <end position="233"/>
    </location>
</feature>
<evidence type="ECO:0000256" key="1">
    <source>
        <dbReference type="ARBA" id="ARBA00004141"/>
    </source>
</evidence>
<evidence type="ECO:0000256" key="5">
    <source>
        <dbReference type="ARBA" id="ARBA00023136"/>
    </source>
</evidence>
<evidence type="ECO:0000313" key="7">
    <source>
        <dbReference type="EMBL" id="QGZ31612.1"/>
    </source>
</evidence>
<protein>
    <submittedName>
        <fullName evidence="7">AI-2E family transporter</fullName>
    </submittedName>
</protein>
<comment type="similarity">
    <text evidence="2">Belongs to the autoinducer-2 exporter (AI-2E) (TC 2.A.86) family.</text>
</comment>
<keyword evidence="5 6" id="KW-0472">Membrane</keyword>
<feature type="transmembrane region" description="Helical" evidence="6">
    <location>
        <begin position="12"/>
        <end position="43"/>
    </location>
</feature>
<sequence>MVNSTLEQKVFLALLLVVTIAFGWILFPFYGAVFWAVILAIIFSPLQRRLYQRLGNRRNLTALVTLLVCLVVAVLPVILITGLLVQEGTSLYKQIESGELDIGSLVGGAKELLPASVEMQLQRFGLGNVDQVRERLASGALEGSQFLATKAFSFGQGTFQFLVSFFVMLYLLFFFIRDGRELVARIRRALPLSDNQKRRLFSKFTRVVRATVKGNIVVAATQGFLGGVIFAILGIPAALLWGVLMAFLSLLPAVGAGLIWTPVAIYFLMKGMVLQSVILTLYGILVIGLVDNILRPILVGKDTKMPDYLVLISTLGGLALFGLNGFVIGPLIAALFISTWGLFTTPEGKSSV</sequence>